<gene>
    <name evidence="12" type="ORF">ABID26_003368</name>
</gene>
<keyword evidence="5 10" id="KW-0812">Transmembrane</keyword>
<evidence type="ECO:0000313" key="13">
    <source>
        <dbReference type="Proteomes" id="UP001549036"/>
    </source>
</evidence>
<feature type="domain" description="Bacterial sugar transferase" evidence="11">
    <location>
        <begin position="29"/>
        <end position="221"/>
    </location>
</feature>
<organism evidence="12 13">
    <name type="scientific">Mesorhizobium shonense</name>
    <dbReference type="NCBI Taxonomy" id="1209948"/>
    <lineage>
        <taxon>Bacteria</taxon>
        <taxon>Pseudomonadati</taxon>
        <taxon>Pseudomonadota</taxon>
        <taxon>Alphaproteobacteria</taxon>
        <taxon>Hyphomicrobiales</taxon>
        <taxon>Phyllobacteriaceae</taxon>
        <taxon>Mesorhizobium</taxon>
    </lineage>
</organism>
<comment type="similarity">
    <text evidence="2">Belongs to the bacterial sugar transferase family.</text>
</comment>
<keyword evidence="8" id="KW-0270">Exopolysaccharide synthesis</keyword>
<dbReference type="Pfam" id="PF02397">
    <property type="entry name" value="Bac_transf"/>
    <property type="match status" value="1"/>
</dbReference>
<dbReference type="Proteomes" id="UP001549036">
    <property type="component" value="Unassembled WGS sequence"/>
</dbReference>
<name>A0ABV2HTP2_9HYPH</name>
<evidence type="ECO:0000256" key="3">
    <source>
        <dbReference type="ARBA" id="ARBA00022475"/>
    </source>
</evidence>
<evidence type="ECO:0000256" key="8">
    <source>
        <dbReference type="ARBA" id="ARBA00023169"/>
    </source>
</evidence>
<keyword evidence="7 10" id="KW-0472">Membrane</keyword>
<dbReference type="EMBL" id="JBEPLM010000005">
    <property type="protein sequence ID" value="MET3593966.1"/>
    <property type="molecule type" value="Genomic_DNA"/>
</dbReference>
<dbReference type="PANTHER" id="PTHR30576:SF4">
    <property type="entry name" value="UNDECAPRENYL-PHOSPHATE GALACTOSE PHOSPHOTRANSFERASE"/>
    <property type="match status" value="1"/>
</dbReference>
<evidence type="ECO:0000256" key="4">
    <source>
        <dbReference type="ARBA" id="ARBA00022679"/>
    </source>
</evidence>
<evidence type="ECO:0000256" key="10">
    <source>
        <dbReference type="SAM" id="Phobius"/>
    </source>
</evidence>
<evidence type="ECO:0000256" key="5">
    <source>
        <dbReference type="ARBA" id="ARBA00022692"/>
    </source>
</evidence>
<sequence>MTISAFGMNPRRPGISVGQNHRPLGGRRKRIMDVTVASIALVLAAPVMLAIALLILLTDGSPAIFSHTRVGFNGKRFACYKFRTMVANADQVLADYIANNPEAAKEWEQNWKFRNDPRITFLGHILRKSSLDELPQLINVLRGEMSCVGPRPVVPDELQRYGACAIDYLRTRPGLTGLWQVTGRDAIDYPSRVSIDSRYVRDWSIWADVVILARTVFAVMKFDHAS</sequence>
<feature type="transmembrane region" description="Helical" evidence="10">
    <location>
        <begin position="34"/>
        <end position="57"/>
    </location>
</feature>
<evidence type="ECO:0000256" key="6">
    <source>
        <dbReference type="ARBA" id="ARBA00022989"/>
    </source>
</evidence>
<dbReference type="InterPro" id="IPR003362">
    <property type="entry name" value="Bact_transf"/>
</dbReference>
<keyword evidence="3" id="KW-1003">Cell membrane</keyword>
<evidence type="ECO:0000259" key="11">
    <source>
        <dbReference type="Pfam" id="PF02397"/>
    </source>
</evidence>
<evidence type="ECO:0000256" key="7">
    <source>
        <dbReference type="ARBA" id="ARBA00023136"/>
    </source>
</evidence>
<dbReference type="PANTHER" id="PTHR30576">
    <property type="entry name" value="COLANIC BIOSYNTHESIS UDP-GLUCOSE LIPID CARRIER TRANSFERASE"/>
    <property type="match status" value="1"/>
</dbReference>
<comment type="caution">
    <text evidence="12">The sequence shown here is derived from an EMBL/GenBank/DDBJ whole genome shotgun (WGS) entry which is preliminary data.</text>
</comment>
<accession>A0ABV2HTP2</accession>
<evidence type="ECO:0000256" key="9">
    <source>
        <dbReference type="SAM" id="MobiDB-lite"/>
    </source>
</evidence>
<reference evidence="12 13" key="1">
    <citation type="submission" date="2024-06" db="EMBL/GenBank/DDBJ databases">
        <title>Genomic Encyclopedia of Type Strains, Phase IV (KMG-IV): sequencing the most valuable type-strain genomes for metagenomic binning, comparative biology and taxonomic classification.</title>
        <authorList>
            <person name="Goeker M."/>
        </authorList>
    </citation>
    <scope>NUCLEOTIDE SEQUENCE [LARGE SCALE GENOMIC DNA]</scope>
    <source>
        <strain evidence="12 13">DSM 29846</strain>
    </source>
</reference>
<comment type="subcellular location">
    <subcellularLocation>
        <location evidence="1">Cell membrane</location>
    </subcellularLocation>
</comment>
<keyword evidence="4" id="KW-0808">Transferase</keyword>
<protein>
    <submittedName>
        <fullName evidence="12">Exopolysaccharide production protein ExoY</fullName>
    </submittedName>
</protein>
<evidence type="ECO:0000313" key="12">
    <source>
        <dbReference type="EMBL" id="MET3593966.1"/>
    </source>
</evidence>
<evidence type="ECO:0000256" key="1">
    <source>
        <dbReference type="ARBA" id="ARBA00004236"/>
    </source>
</evidence>
<keyword evidence="6 10" id="KW-1133">Transmembrane helix</keyword>
<keyword evidence="13" id="KW-1185">Reference proteome</keyword>
<dbReference type="RefSeq" id="WP_245460284.1">
    <property type="nucleotide sequence ID" value="NZ_JBEPLM010000005.1"/>
</dbReference>
<proteinExistence type="inferred from homology"/>
<feature type="region of interest" description="Disordered" evidence="9">
    <location>
        <begin position="1"/>
        <end position="22"/>
    </location>
</feature>
<evidence type="ECO:0000256" key="2">
    <source>
        <dbReference type="ARBA" id="ARBA00006464"/>
    </source>
</evidence>